<dbReference type="STRING" id="1001240.GY21_03565"/>
<proteinExistence type="predicted"/>
<evidence type="ECO:0000313" key="5">
    <source>
        <dbReference type="Proteomes" id="UP000561726"/>
    </source>
</evidence>
<dbReference type="OrthoDB" id="9812120at2"/>
<keyword evidence="4" id="KW-1185">Reference proteome</keyword>
<sequence length="567" mass="58803">MKLLSRALALTLGLLLLSGCVAAEPAAARPVLRSETALSADFLTLAADADPVVNALLVSAALYRRAELVVTAPVGNDRAQLLAASAAVDLGVPLLLTPSFGASTTAAVSAELTRLHASYVVSVGGGGRSLTATSSPEPTGRTGQRADARTLLTVPATPVAVNALLPEPLRVVEVASAPEALSALARLDPLHAALLTLPSASTATPTPSSGKAQSLPRVTRARPLVGEFMLAADDPAQLAGVATARAASVDVALVPALRPNPQASTEVVAALGAATPGAVLALGLPFAAEPGLDYKVRAAATGVQLPGGGQLLFPGRRFVALYGTPGTPVLGVLGERPVTEAIVRAQQLAATYQPLSDRPVVPMHEIIVTVASAGSGPDGNYSSEIPAEQLRPWVEAAGAAGLYVVLDLQPGRTDFLTQAQQYAGLLELPYVGLALDPEWRLAPEQRHLVQIGSADIAEINSVVSWLAALTSDHALPQKLLVLHQFRSSMIQNRPGLDMTHPELALLLHVDGLGGQPDKQATWSTLHADAPAGVAWGWKNFYDEDQPMLTPEQTMTLVLPTPDLVTYQ</sequence>
<dbReference type="EMBL" id="JPXF01000008">
    <property type="protein sequence ID" value="KGJ79968.1"/>
    <property type="molecule type" value="Genomic_DNA"/>
</dbReference>
<dbReference type="PROSITE" id="PS51257">
    <property type="entry name" value="PROKAR_LIPOPROTEIN"/>
    <property type="match status" value="1"/>
</dbReference>
<dbReference type="RefSeq" id="WP_035835247.1">
    <property type="nucleotide sequence ID" value="NZ_JACHBQ010000001.1"/>
</dbReference>
<dbReference type="EMBL" id="JACHBQ010000001">
    <property type="protein sequence ID" value="MBB5643112.1"/>
    <property type="molecule type" value="Genomic_DNA"/>
</dbReference>
<protein>
    <recommendedName>
        <fullName evidence="6">Lipoprotein</fullName>
    </recommendedName>
</protein>
<evidence type="ECO:0000313" key="3">
    <source>
        <dbReference type="EMBL" id="MBB5643112.1"/>
    </source>
</evidence>
<reference evidence="3 5" key="2">
    <citation type="submission" date="2020-08" db="EMBL/GenBank/DDBJ databases">
        <title>Sequencing the genomes of 1000 actinobacteria strains.</title>
        <authorList>
            <person name="Klenk H.-P."/>
        </authorList>
    </citation>
    <scope>NUCLEOTIDE SEQUENCE [LARGE SCALE GENOMIC DNA]</scope>
    <source>
        <strain evidence="3 5">DSM 21065</strain>
    </source>
</reference>
<feature type="chain" id="PRO_5035986612" description="Lipoprotein" evidence="1">
    <location>
        <begin position="24"/>
        <end position="567"/>
    </location>
</feature>
<dbReference type="AlphaFoldDB" id="A0A099JRA4"/>
<keyword evidence="1" id="KW-0732">Signal</keyword>
<accession>A0A099JRA4</accession>
<comment type="caution">
    <text evidence="2">The sequence shown here is derived from an EMBL/GenBank/DDBJ whole genome shotgun (WGS) entry which is preliminary data.</text>
</comment>
<evidence type="ECO:0000256" key="1">
    <source>
        <dbReference type="SAM" id="SignalP"/>
    </source>
</evidence>
<gene>
    <name evidence="3" type="ORF">BJ997_003660</name>
    <name evidence="2" type="ORF">GY21_03565</name>
</gene>
<reference evidence="2 4" key="1">
    <citation type="submission" date="2014-08" db="EMBL/GenBank/DDBJ databases">
        <authorList>
            <person name="Sisinthy S."/>
        </authorList>
    </citation>
    <scope>NUCLEOTIDE SEQUENCE [LARGE SCALE GENOMIC DNA]</scope>
    <source>
        <strain evidence="2 4">RuG17</strain>
    </source>
</reference>
<feature type="signal peptide" evidence="1">
    <location>
        <begin position="1"/>
        <end position="23"/>
    </location>
</feature>
<evidence type="ECO:0008006" key="6">
    <source>
        <dbReference type="Google" id="ProtNLM"/>
    </source>
</evidence>
<dbReference type="Proteomes" id="UP000029864">
    <property type="component" value="Unassembled WGS sequence"/>
</dbReference>
<evidence type="ECO:0000313" key="4">
    <source>
        <dbReference type="Proteomes" id="UP000029864"/>
    </source>
</evidence>
<dbReference type="eggNOG" id="COG3266">
    <property type="taxonomic scope" value="Bacteria"/>
</dbReference>
<evidence type="ECO:0000313" key="2">
    <source>
        <dbReference type="EMBL" id="KGJ79968.1"/>
    </source>
</evidence>
<organism evidence="2 4">
    <name type="scientific">Cryobacterium roopkundense</name>
    <dbReference type="NCBI Taxonomy" id="1001240"/>
    <lineage>
        <taxon>Bacteria</taxon>
        <taxon>Bacillati</taxon>
        <taxon>Actinomycetota</taxon>
        <taxon>Actinomycetes</taxon>
        <taxon>Micrococcales</taxon>
        <taxon>Microbacteriaceae</taxon>
        <taxon>Cryobacterium</taxon>
    </lineage>
</organism>
<name>A0A099JRA4_9MICO</name>
<dbReference type="Proteomes" id="UP000561726">
    <property type="component" value="Unassembled WGS sequence"/>
</dbReference>